<organism evidence="2 3">
    <name type="scientific">Saccharolobus islandicus (strain L.S.2.15 / Lassen #1)</name>
    <name type="common">Sulfolobus islandicus</name>
    <dbReference type="NCBI Taxonomy" id="429572"/>
    <lineage>
        <taxon>Archaea</taxon>
        <taxon>Thermoproteota</taxon>
        <taxon>Thermoprotei</taxon>
        <taxon>Sulfolobales</taxon>
        <taxon>Sulfolobaceae</taxon>
        <taxon>Saccharolobus</taxon>
    </lineage>
</organism>
<feature type="transmembrane region" description="Helical" evidence="1">
    <location>
        <begin position="75"/>
        <end position="95"/>
    </location>
</feature>
<feature type="transmembrane region" description="Helical" evidence="1">
    <location>
        <begin position="153"/>
        <end position="173"/>
    </location>
</feature>
<name>C3MNU9_SACI2</name>
<dbReference type="AlphaFoldDB" id="C3MNU9"/>
<feature type="transmembrane region" description="Helical" evidence="1">
    <location>
        <begin position="130"/>
        <end position="148"/>
    </location>
</feature>
<feature type="transmembrane region" description="Helical" evidence="1">
    <location>
        <begin position="351"/>
        <end position="370"/>
    </location>
</feature>
<reference evidence="2 3" key="1">
    <citation type="journal article" date="2009" name="Proc. Natl. Acad. Sci. U.S.A.">
        <title>Biogeography of the Sulfolobus islandicus pan-genome.</title>
        <authorList>
            <person name="Reno M.L."/>
            <person name="Held N.L."/>
            <person name="Fields C.J."/>
            <person name="Burke P.V."/>
            <person name="Whitaker R.J."/>
        </authorList>
    </citation>
    <scope>NUCLEOTIDE SEQUENCE [LARGE SCALE GENOMIC DNA]</scope>
    <source>
        <strain evidence="3">L.S.2.15 / Lassen #1</strain>
    </source>
</reference>
<feature type="transmembrane region" description="Helical" evidence="1">
    <location>
        <begin position="273"/>
        <end position="291"/>
    </location>
</feature>
<keyword evidence="1" id="KW-1133">Transmembrane helix</keyword>
<protein>
    <submittedName>
        <fullName evidence="2">Uncharacterized protein</fullName>
    </submittedName>
</protein>
<feature type="transmembrane region" description="Helical" evidence="1">
    <location>
        <begin position="377"/>
        <end position="398"/>
    </location>
</feature>
<evidence type="ECO:0000313" key="3">
    <source>
        <dbReference type="Proteomes" id="UP000001747"/>
    </source>
</evidence>
<dbReference type="Proteomes" id="UP000001747">
    <property type="component" value="Chromosome"/>
</dbReference>
<dbReference type="HOGENOM" id="CLU_490606_0_0_2"/>
<dbReference type="EMBL" id="CP001399">
    <property type="protein sequence ID" value="ACP35062.1"/>
    <property type="molecule type" value="Genomic_DNA"/>
</dbReference>
<feature type="transmembrane region" description="Helical" evidence="1">
    <location>
        <begin position="240"/>
        <end position="261"/>
    </location>
</feature>
<feature type="transmembrane region" description="Helical" evidence="1">
    <location>
        <begin position="209"/>
        <end position="228"/>
    </location>
</feature>
<feature type="transmembrane region" description="Helical" evidence="1">
    <location>
        <begin position="46"/>
        <end position="63"/>
    </location>
</feature>
<feature type="transmembrane region" description="Helical" evidence="1">
    <location>
        <begin position="185"/>
        <end position="202"/>
    </location>
</feature>
<dbReference type="OrthoDB" id="43248at2157"/>
<gene>
    <name evidence="2" type="ordered locus">LS215_1028</name>
</gene>
<accession>C3MNU9</accession>
<feature type="transmembrane region" description="Helical" evidence="1">
    <location>
        <begin position="432"/>
        <end position="452"/>
    </location>
</feature>
<keyword evidence="1" id="KW-0812">Transmembrane</keyword>
<evidence type="ECO:0000313" key="2">
    <source>
        <dbReference type="EMBL" id="ACP35062.1"/>
    </source>
</evidence>
<feature type="transmembrane region" description="Helical" evidence="1">
    <location>
        <begin position="7"/>
        <end position="26"/>
    </location>
</feature>
<dbReference type="RefSeq" id="WP_012713430.1">
    <property type="nucleotide sequence ID" value="NC_012589.1"/>
</dbReference>
<dbReference type="GeneID" id="7797532"/>
<feature type="transmembrane region" description="Helical" evidence="1">
    <location>
        <begin position="404"/>
        <end position="425"/>
    </location>
</feature>
<keyword evidence="1" id="KW-0472">Membrane</keyword>
<proteinExistence type="predicted"/>
<evidence type="ECO:0000256" key="1">
    <source>
        <dbReference type="SAM" id="Phobius"/>
    </source>
</evidence>
<sequence length="555" mass="62671">MKIEKIQIILLLISIELTLIDIVNISISNYNLLKYPFGLTQELPPIYWITEFITATAFIIPLIKFKDFDRNVYNYTMPIAYLLLLFDTFFIFNFINPVFILSRDELGHSAEVFKLLVKHSTMNNPNTYQAYYPLGFIYGSISFLISGFTPTSYFIFFGPMFFTIFQNLVVYALLRLFFESPKSELGILIYMLSSMPFYVAEWSPQLMSYNLLFPVFLILGLIIKRGGIRFVPLLILLSELTGLTDIGTFGSAITIIISVLIFSRKIGKLNLKFVIYAATLTASVYIYWVYFNPLAQGALGGVHVLINDFVEVIESIFIPQATKNLVLPSSTLIYTFIPSSPYHLYSVVSKLLDGGIFLLTSIISFIYLIVSKKTNNYIWLAFSVGSGLLLMQSGIGLADNISNVLTRMIPQAMTFYTIIIIYFLYDRKILKTIFTLFLVALIPLSVLGYAMIATSEHSPEAAFLGGKLLGEYGINTPSTYGFYVAVYEYEGKIMQSYGTSLQGIKFAGPYIETLVLYFGGPTEVNDYQSYYNGIVQNYTIFFNSGDLIAGVNCFV</sequence>
<dbReference type="KEGG" id="sis:LS215_1028"/>